<sequence length="29" mass="3181">MNRGKLSSSPDIYAGSLILFSPQEHVGYI</sequence>
<dbReference type="EMBL" id="GBXM01024221">
    <property type="protein sequence ID" value="JAH84356.1"/>
    <property type="molecule type" value="Transcribed_RNA"/>
</dbReference>
<reference evidence="1" key="2">
    <citation type="journal article" date="2015" name="Fish Shellfish Immunol.">
        <title>Early steps in the European eel (Anguilla anguilla)-Vibrio vulnificus interaction in the gills: Role of the RtxA13 toxin.</title>
        <authorList>
            <person name="Callol A."/>
            <person name="Pajuelo D."/>
            <person name="Ebbesson L."/>
            <person name="Teles M."/>
            <person name="MacKenzie S."/>
            <person name="Amaro C."/>
        </authorList>
    </citation>
    <scope>NUCLEOTIDE SEQUENCE</scope>
</reference>
<name>A0A0E9W223_ANGAN</name>
<dbReference type="AlphaFoldDB" id="A0A0E9W223"/>
<proteinExistence type="predicted"/>
<accession>A0A0E9W223</accession>
<organism evidence="1">
    <name type="scientific">Anguilla anguilla</name>
    <name type="common">European freshwater eel</name>
    <name type="synonym">Muraena anguilla</name>
    <dbReference type="NCBI Taxonomy" id="7936"/>
    <lineage>
        <taxon>Eukaryota</taxon>
        <taxon>Metazoa</taxon>
        <taxon>Chordata</taxon>
        <taxon>Craniata</taxon>
        <taxon>Vertebrata</taxon>
        <taxon>Euteleostomi</taxon>
        <taxon>Actinopterygii</taxon>
        <taxon>Neopterygii</taxon>
        <taxon>Teleostei</taxon>
        <taxon>Anguilliformes</taxon>
        <taxon>Anguillidae</taxon>
        <taxon>Anguilla</taxon>
    </lineage>
</organism>
<evidence type="ECO:0000313" key="1">
    <source>
        <dbReference type="EMBL" id="JAH84356.1"/>
    </source>
</evidence>
<reference evidence="1" key="1">
    <citation type="submission" date="2014-11" db="EMBL/GenBank/DDBJ databases">
        <authorList>
            <person name="Amaro Gonzalez C."/>
        </authorList>
    </citation>
    <scope>NUCLEOTIDE SEQUENCE</scope>
</reference>
<protein>
    <submittedName>
        <fullName evidence="1">Uncharacterized protein</fullName>
    </submittedName>
</protein>